<dbReference type="GO" id="GO:0008270">
    <property type="term" value="F:zinc ion binding"/>
    <property type="evidence" value="ECO:0007669"/>
    <property type="project" value="UniProtKB-KW"/>
</dbReference>
<feature type="domain" description="Nuclear receptor" evidence="11">
    <location>
        <begin position="8"/>
        <end position="84"/>
    </location>
</feature>
<evidence type="ECO:0000256" key="9">
    <source>
        <dbReference type="ARBA" id="ARBA00023170"/>
    </source>
</evidence>
<dbReference type="GO" id="GO:0000978">
    <property type="term" value="F:RNA polymerase II cis-regulatory region sequence-specific DNA binding"/>
    <property type="evidence" value="ECO:0007669"/>
    <property type="project" value="InterPro"/>
</dbReference>
<comment type="subcellular location">
    <subcellularLocation>
        <location evidence="1">Nucleus</location>
    </subcellularLocation>
</comment>
<evidence type="ECO:0000256" key="10">
    <source>
        <dbReference type="ARBA" id="ARBA00023242"/>
    </source>
</evidence>
<organism evidence="12 13">
    <name type="scientific">Ditylenchus destructor</name>
    <dbReference type="NCBI Taxonomy" id="166010"/>
    <lineage>
        <taxon>Eukaryota</taxon>
        <taxon>Metazoa</taxon>
        <taxon>Ecdysozoa</taxon>
        <taxon>Nematoda</taxon>
        <taxon>Chromadorea</taxon>
        <taxon>Rhabditida</taxon>
        <taxon>Tylenchina</taxon>
        <taxon>Tylenchomorpha</taxon>
        <taxon>Sphaerularioidea</taxon>
        <taxon>Anguinidae</taxon>
        <taxon>Anguininae</taxon>
        <taxon>Ditylenchus</taxon>
    </lineage>
</organism>
<dbReference type="Gene3D" id="3.30.50.10">
    <property type="entry name" value="Erythroid Transcription Factor GATA-1, subunit A"/>
    <property type="match status" value="1"/>
</dbReference>
<dbReference type="SUPFAM" id="SSF57716">
    <property type="entry name" value="Glucocorticoid receptor-like (DNA-binding domain)"/>
    <property type="match status" value="1"/>
</dbReference>
<keyword evidence="10" id="KW-0539">Nucleus</keyword>
<dbReference type="Proteomes" id="UP001201812">
    <property type="component" value="Unassembled WGS sequence"/>
</dbReference>
<keyword evidence="4" id="KW-0863">Zinc-finger</keyword>
<evidence type="ECO:0000256" key="2">
    <source>
        <dbReference type="ARBA" id="ARBA00005993"/>
    </source>
</evidence>
<reference evidence="12" key="1">
    <citation type="submission" date="2022-01" db="EMBL/GenBank/DDBJ databases">
        <title>Genome Sequence Resource for Two Populations of Ditylenchus destructor, the Migratory Endoparasitic Phytonematode.</title>
        <authorList>
            <person name="Zhang H."/>
            <person name="Lin R."/>
            <person name="Xie B."/>
        </authorList>
    </citation>
    <scope>NUCLEOTIDE SEQUENCE</scope>
    <source>
        <strain evidence="12">BazhouSP</strain>
    </source>
</reference>
<dbReference type="SMART" id="SM00399">
    <property type="entry name" value="ZnF_C4"/>
    <property type="match status" value="1"/>
</dbReference>
<dbReference type="EMBL" id="JAKKPZ010000121">
    <property type="protein sequence ID" value="KAI1701337.1"/>
    <property type="molecule type" value="Genomic_DNA"/>
</dbReference>
<dbReference type="InterPro" id="IPR035500">
    <property type="entry name" value="NHR-like_dom_sf"/>
</dbReference>
<sequence>MRLKKADSDKCAICECASNAILHFGVNACRACAAFYRRSVVAKRTYRCRFGGGCSIGKDVRCICRACRLEKCRSMGMDLSKGQKYCGRVGPRGMESDDNCGSNFQEPIGSRNVSQTSAPLKINQSQITLPNGRFVHSYEPGSQSNDPGFNHGYCSASFMDPKNQLSLNSSLPEPCSSRTLAYWSSENATTSSQLDEQNRTQSTSDLDLAISSTWQSDFLASGHKQQISSQCTNPEPIPSQRFSLTILDPASRNLQQIRPTNPGQLPVISRMLRGYKKFLWYRKTGELVEGSFTDKFIALKADLLLISKMIDDHFPTMENFSTDSRWSLFWNFVCPFSLAECTYNSVRYFPEKNDTRFMVSARHYADLRQLPKYFYAKESKIDPHQMAEIFEPIYRNAFTMMNHLFRGMNFIEEELIGYMGLCFWNDTVDGLSDREIKMLKETQMTLHNELYLVCQRAVGGDMTQAGVRFAALCNMVPFAHKFFREVSARVYLVNVANQVEPDTTLRNPHGF</sequence>
<name>A0AAD4MPI3_9BILA</name>
<keyword evidence="5" id="KW-0862">Zinc</keyword>
<dbReference type="InterPro" id="IPR013088">
    <property type="entry name" value="Znf_NHR/GATA"/>
</dbReference>
<dbReference type="AlphaFoldDB" id="A0AAD4MPI3"/>
<evidence type="ECO:0000313" key="12">
    <source>
        <dbReference type="EMBL" id="KAI1701337.1"/>
    </source>
</evidence>
<evidence type="ECO:0000256" key="8">
    <source>
        <dbReference type="ARBA" id="ARBA00023163"/>
    </source>
</evidence>
<comment type="similarity">
    <text evidence="2">Belongs to the nuclear hormone receptor family.</text>
</comment>
<dbReference type="Pfam" id="PF00105">
    <property type="entry name" value="zf-C4"/>
    <property type="match status" value="1"/>
</dbReference>
<keyword evidence="9" id="KW-0675">Receptor</keyword>
<evidence type="ECO:0000256" key="6">
    <source>
        <dbReference type="ARBA" id="ARBA00023015"/>
    </source>
</evidence>
<dbReference type="PROSITE" id="PS51030">
    <property type="entry name" value="NUCLEAR_REC_DBD_2"/>
    <property type="match status" value="1"/>
</dbReference>
<gene>
    <name evidence="12" type="ORF">DdX_16169</name>
</gene>
<keyword evidence="8" id="KW-0804">Transcription</keyword>
<dbReference type="Gene3D" id="1.10.565.10">
    <property type="entry name" value="Retinoid X Receptor"/>
    <property type="match status" value="1"/>
</dbReference>
<evidence type="ECO:0000256" key="7">
    <source>
        <dbReference type="ARBA" id="ARBA00023125"/>
    </source>
</evidence>
<dbReference type="GO" id="GO:0003700">
    <property type="term" value="F:DNA-binding transcription factor activity"/>
    <property type="evidence" value="ECO:0007669"/>
    <property type="project" value="InterPro"/>
</dbReference>
<dbReference type="Pfam" id="PF00104">
    <property type="entry name" value="Hormone_recep"/>
    <property type="match status" value="1"/>
</dbReference>
<keyword evidence="7" id="KW-0238">DNA-binding</keyword>
<dbReference type="InterPro" id="IPR000536">
    <property type="entry name" value="Nucl_hrmn_rcpt_lig-bd"/>
</dbReference>
<dbReference type="PANTHER" id="PTHR46011:SF6">
    <property type="entry name" value="HIGH ZINC ACTIVATED NUCLEAR RECEPTOR PROTEIN"/>
    <property type="match status" value="1"/>
</dbReference>
<dbReference type="SUPFAM" id="SSF48508">
    <property type="entry name" value="Nuclear receptor ligand-binding domain"/>
    <property type="match status" value="1"/>
</dbReference>
<evidence type="ECO:0000256" key="4">
    <source>
        <dbReference type="ARBA" id="ARBA00022771"/>
    </source>
</evidence>
<dbReference type="PANTHER" id="PTHR46011">
    <property type="entry name" value="NUCLEAR HORMONE RECEPTOR FAMILY MEMBER NHR-86-RELATED"/>
    <property type="match status" value="1"/>
</dbReference>
<evidence type="ECO:0000259" key="11">
    <source>
        <dbReference type="PROSITE" id="PS51030"/>
    </source>
</evidence>
<keyword evidence="13" id="KW-1185">Reference proteome</keyword>
<evidence type="ECO:0000313" key="13">
    <source>
        <dbReference type="Proteomes" id="UP001201812"/>
    </source>
</evidence>
<keyword evidence="6" id="KW-0805">Transcription regulation</keyword>
<dbReference type="InterPro" id="IPR049636">
    <property type="entry name" value="HNF4-like_DBD"/>
</dbReference>
<accession>A0AAD4MPI3</accession>
<proteinExistence type="inferred from homology"/>
<keyword evidence="3" id="KW-0479">Metal-binding</keyword>
<comment type="caution">
    <text evidence="12">The sequence shown here is derived from an EMBL/GenBank/DDBJ whole genome shotgun (WGS) entry which is preliminary data.</text>
</comment>
<dbReference type="GO" id="GO:0005634">
    <property type="term" value="C:nucleus"/>
    <property type="evidence" value="ECO:0007669"/>
    <property type="project" value="UniProtKB-SubCell"/>
</dbReference>
<dbReference type="InterPro" id="IPR001628">
    <property type="entry name" value="Znf_hrmn_rcpt"/>
</dbReference>
<evidence type="ECO:0000256" key="1">
    <source>
        <dbReference type="ARBA" id="ARBA00004123"/>
    </source>
</evidence>
<evidence type="ECO:0000256" key="5">
    <source>
        <dbReference type="ARBA" id="ARBA00022833"/>
    </source>
</evidence>
<evidence type="ECO:0000256" key="3">
    <source>
        <dbReference type="ARBA" id="ARBA00022723"/>
    </source>
</evidence>
<dbReference type="CDD" id="cd06960">
    <property type="entry name" value="NR_DBD_HNF4A"/>
    <property type="match status" value="1"/>
</dbReference>
<protein>
    <submittedName>
        <fullName evidence="12">Zinc finger, c4 type (Two domains) domain-containing protein</fullName>
    </submittedName>
</protein>